<name>A0AA39PIN4_9AGAR</name>
<evidence type="ECO:0000313" key="2">
    <source>
        <dbReference type="Proteomes" id="UP001175227"/>
    </source>
</evidence>
<keyword evidence="2" id="KW-1185">Reference proteome</keyword>
<dbReference type="InterPro" id="IPR029058">
    <property type="entry name" value="AB_hydrolase_fold"/>
</dbReference>
<evidence type="ECO:0000313" key="1">
    <source>
        <dbReference type="EMBL" id="KAK0484416.1"/>
    </source>
</evidence>
<dbReference type="SUPFAM" id="SSF53474">
    <property type="entry name" value="alpha/beta-Hydrolases"/>
    <property type="match status" value="1"/>
</dbReference>
<gene>
    <name evidence="1" type="ORF">IW261DRAFT_1456391</name>
</gene>
<comment type="caution">
    <text evidence="1">The sequence shown here is derived from an EMBL/GenBank/DDBJ whole genome shotgun (WGS) entry which is preliminary data.</text>
</comment>
<dbReference type="Gene3D" id="3.40.50.1820">
    <property type="entry name" value="alpha/beta hydrolase"/>
    <property type="match status" value="1"/>
</dbReference>
<dbReference type="EMBL" id="JAUEPR010000005">
    <property type="protein sequence ID" value="KAK0484416.1"/>
    <property type="molecule type" value="Genomic_DNA"/>
</dbReference>
<evidence type="ECO:0008006" key="3">
    <source>
        <dbReference type="Google" id="ProtNLM"/>
    </source>
</evidence>
<dbReference type="Proteomes" id="UP001175227">
    <property type="component" value="Unassembled WGS sequence"/>
</dbReference>
<dbReference type="AlphaFoldDB" id="A0AA39PIN4"/>
<accession>A0AA39PIN4</accession>
<proteinExistence type="predicted"/>
<protein>
    <recommendedName>
        <fullName evidence="3">AB hydrolase-1 domain-containing protein</fullName>
    </recommendedName>
</protein>
<feature type="non-terminal residue" evidence="1">
    <location>
        <position position="1"/>
    </location>
</feature>
<sequence>MSHAHGLRRTPVRKPSNINTAMSVQGRLNRLSQFLSLHTAKISACSQMSSGTLVVNTAGVELAYLDSGAPSHASSYPTIFAVHGMIYTNQTFQKVMKVAPSNGARFVAIQRRPFPGSTPFTAEELHVILNGGSSEADRDAQIAARGHEVASFVDAFIQKFKLPPLSDDGKTGGVALLGWSEGGAFPIAAVASSDTLPTHVQARLSSYVRSLIVYECVPPVLGFPTPTQNWAPLNDTTIPENLRLPAFGQWSTGYFDHGHITLSSAHNLDSLSWVLSSPERVPSFYNIPAHELKTIATYGNDASTDLPFLYFFSNQLKATYNKVFNDTNIAEKFPHMKKSFLCGEKTSAFAVAGWWAAQDDQKDNGTDTGVKFKLIHGANRFLIWDDPEKAFHAFMDL</sequence>
<organism evidence="1 2">
    <name type="scientific">Armillaria novae-zelandiae</name>
    <dbReference type="NCBI Taxonomy" id="153914"/>
    <lineage>
        <taxon>Eukaryota</taxon>
        <taxon>Fungi</taxon>
        <taxon>Dikarya</taxon>
        <taxon>Basidiomycota</taxon>
        <taxon>Agaricomycotina</taxon>
        <taxon>Agaricomycetes</taxon>
        <taxon>Agaricomycetidae</taxon>
        <taxon>Agaricales</taxon>
        <taxon>Marasmiineae</taxon>
        <taxon>Physalacriaceae</taxon>
        <taxon>Armillaria</taxon>
    </lineage>
</organism>
<reference evidence="1" key="1">
    <citation type="submission" date="2023-06" db="EMBL/GenBank/DDBJ databases">
        <authorList>
            <consortium name="Lawrence Berkeley National Laboratory"/>
            <person name="Ahrendt S."/>
            <person name="Sahu N."/>
            <person name="Indic B."/>
            <person name="Wong-Bajracharya J."/>
            <person name="Merenyi Z."/>
            <person name="Ke H.-M."/>
            <person name="Monk M."/>
            <person name="Kocsube S."/>
            <person name="Drula E."/>
            <person name="Lipzen A."/>
            <person name="Balint B."/>
            <person name="Henrissat B."/>
            <person name="Andreopoulos B."/>
            <person name="Martin F.M."/>
            <person name="Harder C.B."/>
            <person name="Rigling D."/>
            <person name="Ford K.L."/>
            <person name="Foster G.D."/>
            <person name="Pangilinan J."/>
            <person name="Papanicolaou A."/>
            <person name="Barry K."/>
            <person name="LaButti K."/>
            <person name="Viragh M."/>
            <person name="Koriabine M."/>
            <person name="Yan M."/>
            <person name="Riley R."/>
            <person name="Champramary S."/>
            <person name="Plett K.L."/>
            <person name="Tsai I.J."/>
            <person name="Slot J."/>
            <person name="Sipos G."/>
            <person name="Plett J."/>
            <person name="Nagy L.G."/>
            <person name="Grigoriev I.V."/>
        </authorList>
    </citation>
    <scope>NUCLEOTIDE SEQUENCE</scope>
    <source>
        <strain evidence="1">ICMP 16352</strain>
    </source>
</reference>